<feature type="compositionally biased region" description="Low complexity" evidence="1">
    <location>
        <begin position="16"/>
        <end position="27"/>
    </location>
</feature>
<evidence type="ECO:0000313" key="2">
    <source>
        <dbReference type="EMBL" id="CAA9270150.1"/>
    </source>
</evidence>
<accession>A0A6J4J5S6</accession>
<feature type="compositionally biased region" description="Basic residues" evidence="1">
    <location>
        <begin position="91"/>
        <end position="112"/>
    </location>
</feature>
<dbReference type="EMBL" id="CADCTN010000218">
    <property type="protein sequence ID" value="CAA9270150.1"/>
    <property type="molecule type" value="Genomic_DNA"/>
</dbReference>
<sequence length="172" mass="18054">GPTAGAALRPDRARGADVGAAVRPGVGDARGHLGVPRPADPARPLRRGAEAVRADLRPLRGAGPAHLQPFRRAAAQGHRQPVDGPPDERHERHRPAGRRRLRAPAPQPRRRAGSAGRDHRGGPGGGADGDGGAHRPRLRSRRPARGRAGRPVRHPAPDPAGGRRRGDGPGRM</sequence>
<dbReference type="AlphaFoldDB" id="A0A6J4J5S6"/>
<evidence type="ECO:0000256" key="1">
    <source>
        <dbReference type="SAM" id="MobiDB-lite"/>
    </source>
</evidence>
<feature type="region of interest" description="Disordered" evidence="1">
    <location>
        <begin position="1"/>
        <end position="172"/>
    </location>
</feature>
<gene>
    <name evidence="2" type="ORF">AVDCRST_MAG52-3168</name>
</gene>
<reference evidence="2" key="1">
    <citation type="submission" date="2020-02" db="EMBL/GenBank/DDBJ databases">
        <authorList>
            <person name="Meier V. D."/>
        </authorList>
    </citation>
    <scope>NUCLEOTIDE SEQUENCE</scope>
    <source>
        <strain evidence="2">AVDCRST_MAG52</strain>
    </source>
</reference>
<feature type="compositionally biased region" description="Basic and acidic residues" evidence="1">
    <location>
        <begin position="47"/>
        <end position="58"/>
    </location>
</feature>
<protein>
    <submittedName>
        <fullName evidence="2">Transcriptional regulator, MarR family</fullName>
    </submittedName>
</protein>
<name>A0A6J4J5S6_9ACTN</name>
<feature type="compositionally biased region" description="Basic residues" evidence="1">
    <location>
        <begin position="134"/>
        <end position="153"/>
    </location>
</feature>
<feature type="non-terminal residue" evidence="2">
    <location>
        <position position="172"/>
    </location>
</feature>
<organism evidence="2">
    <name type="scientific">uncultured Blastococcus sp</name>
    <dbReference type="NCBI Taxonomy" id="217144"/>
    <lineage>
        <taxon>Bacteria</taxon>
        <taxon>Bacillati</taxon>
        <taxon>Actinomycetota</taxon>
        <taxon>Actinomycetes</taxon>
        <taxon>Geodermatophilales</taxon>
        <taxon>Geodermatophilaceae</taxon>
        <taxon>Blastococcus</taxon>
        <taxon>environmental samples</taxon>
    </lineage>
</organism>
<feature type="non-terminal residue" evidence="2">
    <location>
        <position position="1"/>
    </location>
</feature>
<proteinExistence type="predicted"/>